<proteinExistence type="predicted"/>
<dbReference type="SUPFAM" id="SSF53807">
    <property type="entry name" value="Helical backbone' metal receptor"/>
    <property type="match status" value="1"/>
</dbReference>
<dbReference type="PROSITE" id="PS50983">
    <property type="entry name" value="FE_B12_PBP"/>
    <property type="match status" value="1"/>
</dbReference>
<feature type="domain" description="Fe/B12 periplasmic-binding" evidence="2">
    <location>
        <begin position="28"/>
        <end position="287"/>
    </location>
</feature>
<gene>
    <name evidence="3" type="ORF">M5G11_03120</name>
</gene>
<evidence type="ECO:0000313" key="3">
    <source>
        <dbReference type="EMBL" id="MDD0989521.1"/>
    </source>
</evidence>
<dbReference type="PANTHER" id="PTHR30535:SF4">
    <property type="entry name" value="HEMIN-BINDING PERIPLASMIC PROTEIN HMUT"/>
    <property type="match status" value="1"/>
</dbReference>
<dbReference type="InterPro" id="IPR002491">
    <property type="entry name" value="ABC_transptr_periplasmic_BD"/>
</dbReference>
<evidence type="ECO:0000256" key="1">
    <source>
        <dbReference type="SAM" id="SignalP"/>
    </source>
</evidence>
<protein>
    <submittedName>
        <fullName evidence="3">ABC transporter substrate-binding protein</fullName>
    </submittedName>
</protein>
<feature type="chain" id="PRO_5046390113" evidence="1">
    <location>
        <begin position="23"/>
        <end position="291"/>
    </location>
</feature>
<keyword evidence="1" id="KW-0732">Signal</keyword>
<dbReference type="EMBL" id="JAMDGY010000011">
    <property type="protein sequence ID" value="MDD0989521.1"/>
    <property type="molecule type" value="Genomic_DNA"/>
</dbReference>
<dbReference type="Pfam" id="PF01497">
    <property type="entry name" value="Peripla_BP_2"/>
    <property type="match status" value="1"/>
</dbReference>
<feature type="signal peptide" evidence="1">
    <location>
        <begin position="1"/>
        <end position="22"/>
    </location>
</feature>
<dbReference type="Gene3D" id="3.40.50.1980">
    <property type="entry name" value="Nitrogenase molybdenum iron protein domain"/>
    <property type="match status" value="2"/>
</dbReference>
<dbReference type="PANTHER" id="PTHR30535">
    <property type="entry name" value="VITAMIN B12-BINDING PROTEIN"/>
    <property type="match status" value="1"/>
</dbReference>
<evidence type="ECO:0000313" key="4">
    <source>
        <dbReference type="Proteomes" id="UP001148203"/>
    </source>
</evidence>
<dbReference type="RefSeq" id="WP_273909671.1">
    <property type="nucleotide sequence ID" value="NZ_JAMDGX010000016.1"/>
</dbReference>
<dbReference type="Proteomes" id="UP001148203">
    <property type="component" value="Unassembled WGS sequence"/>
</dbReference>
<sequence>MRRRTPLIALCLGLVFHPLLQAEPLPQRWVSAGGALSEWITTLGGEKHLVGVDTTSQHPESLKALPSIGYQRQLSAEGVLSLRPDVLVGTEEMGPPPVLAQIRNAGVQVELFSSKADLDAVQVNLKHLGKLLGSEQQADKLFSDYRQQLEGLQARIKAVQGSTETPGVLLLVGHAGAKPMIAGKGTAGDWLIQQAGGRNLADNDGYKNFSVESLAALNPQVVIVSDRALSGEAALQALLKENPALAASRAAREGRMVDLDPTLLVGGLGPRLPASLQSLAQVFYPAAQLKP</sequence>
<comment type="caution">
    <text evidence="3">The sequence shown here is derived from an EMBL/GenBank/DDBJ whole genome shotgun (WGS) entry which is preliminary data.</text>
</comment>
<evidence type="ECO:0000259" key="2">
    <source>
        <dbReference type="PROSITE" id="PS50983"/>
    </source>
</evidence>
<name>A0ABT5NMW7_9PSED</name>
<organism evidence="3 4">
    <name type="scientific">Pseudomonas fontis</name>
    <dbReference type="NCBI Taxonomy" id="2942633"/>
    <lineage>
        <taxon>Bacteria</taxon>
        <taxon>Pseudomonadati</taxon>
        <taxon>Pseudomonadota</taxon>
        <taxon>Gammaproteobacteria</taxon>
        <taxon>Pseudomonadales</taxon>
        <taxon>Pseudomonadaceae</taxon>
        <taxon>Pseudomonas</taxon>
    </lineage>
</organism>
<reference evidence="3 4" key="1">
    <citation type="submission" date="2022-05" db="EMBL/GenBank/DDBJ databases">
        <title>Novel Pseudomonas spp. Isolated from a Rainbow Trout Aquaculture Facility.</title>
        <authorList>
            <person name="Testerman T."/>
            <person name="Graf J."/>
        </authorList>
    </citation>
    <scope>NUCLEOTIDE SEQUENCE [LARGE SCALE GENOMIC DNA]</scope>
    <source>
        <strain evidence="3 4">ID681</strain>
    </source>
</reference>
<keyword evidence="4" id="KW-1185">Reference proteome</keyword>
<accession>A0ABT5NMW7</accession>
<dbReference type="InterPro" id="IPR050902">
    <property type="entry name" value="ABC_Transporter_SBP"/>
</dbReference>